<comment type="caution">
    <text evidence="1">The sequence shown here is derived from an EMBL/GenBank/DDBJ whole genome shotgun (WGS) entry which is preliminary data.</text>
</comment>
<sequence>MDSKKPNGKLFSRRGILPILGGSLLVPFIGAAQRDVETSELEEKETEYKTLLRPDGTAVKVKVSALEKSKVVKKKISNKSFLNWIGKKL</sequence>
<proteinExistence type="predicted"/>
<dbReference type="EMBL" id="JBCDNA010000001">
    <property type="protein sequence ID" value="MEL4455125.1"/>
    <property type="molecule type" value="Genomic_DNA"/>
</dbReference>
<organism evidence="1 2">
    <name type="scientific">Lutimonas vermicola</name>
    <dbReference type="NCBI Taxonomy" id="414288"/>
    <lineage>
        <taxon>Bacteria</taxon>
        <taxon>Pseudomonadati</taxon>
        <taxon>Bacteroidota</taxon>
        <taxon>Flavobacteriia</taxon>
        <taxon>Flavobacteriales</taxon>
        <taxon>Flavobacteriaceae</taxon>
        <taxon>Lutimonas</taxon>
    </lineage>
</organism>
<name>A0ABU9L283_9FLAO</name>
<evidence type="ECO:0000313" key="1">
    <source>
        <dbReference type="EMBL" id="MEL4455125.1"/>
    </source>
</evidence>
<reference evidence="1 2" key="1">
    <citation type="submission" date="2024-04" db="EMBL/GenBank/DDBJ databases">
        <title>whole genome sequencing of Lutimonas vermicola strain IMCC1616.</title>
        <authorList>
            <person name="Bae S.S."/>
        </authorList>
    </citation>
    <scope>NUCLEOTIDE SEQUENCE [LARGE SCALE GENOMIC DNA]</scope>
    <source>
        <strain evidence="1 2">IMCC1616</strain>
    </source>
</reference>
<keyword evidence="2" id="KW-1185">Reference proteome</keyword>
<protein>
    <submittedName>
        <fullName evidence="1">Uncharacterized protein</fullName>
    </submittedName>
</protein>
<evidence type="ECO:0000313" key="2">
    <source>
        <dbReference type="Proteomes" id="UP001474120"/>
    </source>
</evidence>
<gene>
    <name evidence="1" type="ORF">AABB81_04410</name>
</gene>
<accession>A0ABU9L283</accession>
<dbReference type="RefSeq" id="WP_342158892.1">
    <property type="nucleotide sequence ID" value="NZ_JBCDNA010000001.1"/>
</dbReference>
<dbReference type="Proteomes" id="UP001474120">
    <property type="component" value="Unassembled WGS sequence"/>
</dbReference>